<evidence type="ECO:0000313" key="3">
    <source>
        <dbReference type="EMBL" id="MQX36158.1"/>
    </source>
</evidence>
<reference evidence="3 4" key="1">
    <citation type="submission" date="2019-10" db="EMBL/GenBank/DDBJ databases">
        <title>Draft whole-genome sequence of the purple nonsulfur photosynthetic bacterium Roseospira navarrensis DSM 15114.</title>
        <authorList>
            <person name="Kyndt J.A."/>
            <person name="Meyer T.E."/>
        </authorList>
    </citation>
    <scope>NUCLEOTIDE SEQUENCE [LARGE SCALE GENOMIC DNA]</scope>
    <source>
        <strain evidence="3 4">DSM 15114</strain>
    </source>
</reference>
<organism evidence="3 4">
    <name type="scientific">Roseospira navarrensis</name>
    <dbReference type="NCBI Taxonomy" id="140058"/>
    <lineage>
        <taxon>Bacteria</taxon>
        <taxon>Pseudomonadati</taxon>
        <taxon>Pseudomonadota</taxon>
        <taxon>Alphaproteobacteria</taxon>
        <taxon>Rhodospirillales</taxon>
        <taxon>Rhodospirillaceae</taxon>
        <taxon>Roseospira</taxon>
    </lineage>
</organism>
<keyword evidence="4" id="KW-1185">Reference proteome</keyword>
<dbReference type="InterPro" id="IPR009506">
    <property type="entry name" value="YjiS-like"/>
</dbReference>
<dbReference type="EMBL" id="WIVE01000014">
    <property type="protein sequence ID" value="MQX36158.1"/>
    <property type="molecule type" value="Genomic_DNA"/>
</dbReference>
<sequence>MTTLSGFAHHPAPLSAPTRPAAARGQSPVFGALGDGIVRQVAVWIERARTRAQLRALDDRMLRDIGLSVDSVRGETDKPFWIA</sequence>
<dbReference type="AlphaFoldDB" id="A0A7X2D2U8"/>
<evidence type="ECO:0000313" key="4">
    <source>
        <dbReference type="Proteomes" id="UP000434582"/>
    </source>
</evidence>
<protein>
    <submittedName>
        <fullName evidence="3">DUF1127 domain-containing protein</fullName>
    </submittedName>
</protein>
<evidence type="ECO:0000259" key="2">
    <source>
        <dbReference type="Pfam" id="PF06568"/>
    </source>
</evidence>
<gene>
    <name evidence="3" type="ORF">GHC57_06465</name>
</gene>
<proteinExistence type="predicted"/>
<dbReference type="Proteomes" id="UP000434582">
    <property type="component" value="Unassembled WGS sequence"/>
</dbReference>
<feature type="domain" description="YjiS-like" evidence="2">
    <location>
        <begin position="38"/>
        <end position="68"/>
    </location>
</feature>
<feature type="region of interest" description="Disordered" evidence="1">
    <location>
        <begin position="1"/>
        <end position="25"/>
    </location>
</feature>
<evidence type="ECO:0000256" key="1">
    <source>
        <dbReference type="SAM" id="MobiDB-lite"/>
    </source>
</evidence>
<dbReference type="OrthoDB" id="7376415at2"/>
<dbReference type="RefSeq" id="WP_153342370.1">
    <property type="nucleotide sequence ID" value="NZ_WIVE01000014.1"/>
</dbReference>
<name>A0A7X2D2U8_9PROT</name>
<comment type="caution">
    <text evidence="3">The sequence shown here is derived from an EMBL/GenBank/DDBJ whole genome shotgun (WGS) entry which is preliminary data.</text>
</comment>
<accession>A0A7X2D2U8</accession>
<dbReference type="Pfam" id="PF06568">
    <property type="entry name" value="YjiS-like"/>
    <property type="match status" value="1"/>
</dbReference>